<dbReference type="PANTHER" id="PTHR20858:SF17">
    <property type="entry name" value="HYDROXYMETHYLPYRIMIDINE_PHOSPHOMETHYLPYRIMIDINE KINASE THI20-RELATED"/>
    <property type="match status" value="1"/>
</dbReference>
<keyword evidence="9" id="KW-1185">Reference proteome</keyword>
<evidence type="ECO:0000256" key="4">
    <source>
        <dbReference type="ARBA" id="ARBA00022741"/>
    </source>
</evidence>
<evidence type="ECO:0000256" key="3">
    <source>
        <dbReference type="ARBA" id="ARBA00022679"/>
    </source>
</evidence>
<dbReference type="SUPFAM" id="SSF53613">
    <property type="entry name" value="Ribokinase-like"/>
    <property type="match status" value="1"/>
</dbReference>
<keyword evidence="3 8" id="KW-0808">Transferase</keyword>
<keyword evidence="4" id="KW-0547">Nucleotide-binding</keyword>
<dbReference type="InterPro" id="IPR029056">
    <property type="entry name" value="Ribokinase-like"/>
</dbReference>
<evidence type="ECO:0000256" key="5">
    <source>
        <dbReference type="ARBA" id="ARBA00022777"/>
    </source>
</evidence>
<dbReference type="NCBIfam" id="TIGR00097">
    <property type="entry name" value="HMP-P_kinase"/>
    <property type="match status" value="1"/>
</dbReference>
<evidence type="ECO:0000313" key="8">
    <source>
        <dbReference type="EMBL" id="MBB5030788.1"/>
    </source>
</evidence>
<comment type="caution">
    <text evidence="8">The sequence shown here is derived from an EMBL/GenBank/DDBJ whole genome shotgun (WGS) entry which is preliminary data.</text>
</comment>
<evidence type="ECO:0000256" key="6">
    <source>
        <dbReference type="ARBA" id="ARBA00022840"/>
    </source>
</evidence>
<dbReference type="EMBL" id="JACHIG010000001">
    <property type="protein sequence ID" value="MBB5030788.1"/>
    <property type="molecule type" value="Genomic_DNA"/>
</dbReference>
<accession>A0A7W7Y6Z9</accession>
<evidence type="ECO:0000256" key="2">
    <source>
        <dbReference type="ARBA" id="ARBA00012135"/>
    </source>
</evidence>
<keyword evidence="5 8" id="KW-0418">Kinase</keyword>
<dbReference type="InterPro" id="IPR004399">
    <property type="entry name" value="HMP/HMP-P_kinase_dom"/>
</dbReference>
<dbReference type="PANTHER" id="PTHR20858">
    <property type="entry name" value="PHOSPHOMETHYLPYRIMIDINE KINASE"/>
    <property type="match status" value="1"/>
</dbReference>
<dbReference type="GO" id="GO:0008972">
    <property type="term" value="F:phosphomethylpyrimidine kinase activity"/>
    <property type="evidence" value="ECO:0007669"/>
    <property type="project" value="InterPro"/>
</dbReference>
<dbReference type="FunFam" id="3.40.1190.20:FF:000003">
    <property type="entry name" value="Phosphomethylpyrimidine kinase ThiD"/>
    <property type="match status" value="1"/>
</dbReference>
<evidence type="ECO:0000313" key="9">
    <source>
        <dbReference type="Proteomes" id="UP000590740"/>
    </source>
</evidence>
<dbReference type="CDD" id="cd01169">
    <property type="entry name" value="HMPP_kinase"/>
    <property type="match status" value="1"/>
</dbReference>
<protein>
    <recommendedName>
        <fullName evidence="2">hydroxymethylpyrimidine kinase</fullName>
        <ecNumber evidence="2">2.7.1.49</ecNumber>
    </recommendedName>
</protein>
<sequence>MPPPPPVLSIAGSDSSCGAGVQADLKAISALGGYGLNALTSIVSETPGLVSQVRLMDAEFIVDQMRVLFGGFPIAAAKTGMLGGQAQVRAVAEAWRQLGHGRIPLVVDPVMIATSGGKLLEDSAVRTLIDELLPLATLITPNLDEARVLWEREVSGIEDMEACAQELSGRFGTAVLVKGGHLKGDAADVLCADGTLSWHTAPRTPGVRTHGTGCTFSASIATGLAHGLALNEAVAQAKQFVSRAIAQHFVWQSAGAGPVHALNHLQQTAE</sequence>
<dbReference type="AlphaFoldDB" id="A0A7W7Y6Z9"/>
<dbReference type="GO" id="GO:0008902">
    <property type="term" value="F:hydroxymethylpyrimidine kinase activity"/>
    <property type="evidence" value="ECO:0007669"/>
    <property type="project" value="UniProtKB-EC"/>
</dbReference>
<gene>
    <name evidence="8" type="ORF">HNQ65_000342</name>
</gene>
<dbReference type="GO" id="GO:0005829">
    <property type="term" value="C:cytosol"/>
    <property type="evidence" value="ECO:0007669"/>
    <property type="project" value="TreeGrafter"/>
</dbReference>
<dbReference type="EC" id="2.7.1.49" evidence="2"/>
<dbReference type="GO" id="GO:0005524">
    <property type="term" value="F:ATP binding"/>
    <property type="evidence" value="ECO:0007669"/>
    <property type="project" value="UniProtKB-KW"/>
</dbReference>
<proteinExistence type="predicted"/>
<dbReference type="Gene3D" id="3.40.1190.20">
    <property type="match status" value="1"/>
</dbReference>
<keyword evidence="6" id="KW-0067">ATP-binding</keyword>
<evidence type="ECO:0000256" key="1">
    <source>
        <dbReference type="ARBA" id="ARBA00004948"/>
    </source>
</evidence>
<dbReference type="RefSeq" id="WP_184337735.1">
    <property type="nucleotide sequence ID" value="NZ_JACHIG010000001.1"/>
</dbReference>
<name>A0A7W7Y6Z9_9BACT</name>
<feature type="domain" description="Pyridoxamine kinase/Phosphomethylpyrimidine kinase" evidence="7">
    <location>
        <begin position="14"/>
        <end position="260"/>
    </location>
</feature>
<dbReference type="GO" id="GO:0009228">
    <property type="term" value="P:thiamine biosynthetic process"/>
    <property type="evidence" value="ECO:0007669"/>
    <property type="project" value="InterPro"/>
</dbReference>
<organism evidence="8 9">
    <name type="scientific">Prosthecobacter vanneervenii</name>
    <dbReference type="NCBI Taxonomy" id="48466"/>
    <lineage>
        <taxon>Bacteria</taxon>
        <taxon>Pseudomonadati</taxon>
        <taxon>Verrucomicrobiota</taxon>
        <taxon>Verrucomicrobiia</taxon>
        <taxon>Verrucomicrobiales</taxon>
        <taxon>Verrucomicrobiaceae</taxon>
        <taxon>Prosthecobacter</taxon>
    </lineage>
</organism>
<reference evidence="8 9" key="1">
    <citation type="submission" date="2020-08" db="EMBL/GenBank/DDBJ databases">
        <title>Genomic Encyclopedia of Type Strains, Phase IV (KMG-IV): sequencing the most valuable type-strain genomes for metagenomic binning, comparative biology and taxonomic classification.</title>
        <authorList>
            <person name="Goeker M."/>
        </authorList>
    </citation>
    <scope>NUCLEOTIDE SEQUENCE [LARGE SCALE GENOMIC DNA]</scope>
    <source>
        <strain evidence="8 9">DSM 12252</strain>
    </source>
</reference>
<evidence type="ECO:0000259" key="7">
    <source>
        <dbReference type="Pfam" id="PF08543"/>
    </source>
</evidence>
<dbReference type="InterPro" id="IPR013749">
    <property type="entry name" value="PM/HMP-P_kinase-1"/>
</dbReference>
<dbReference type="Pfam" id="PF08543">
    <property type="entry name" value="Phos_pyr_kin"/>
    <property type="match status" value="1"/>
</dbReference>
<dbReference type="Proteomes" id="UP000590740">
    <property type="component" value="Unassembled WGS sequence"/>
</dbReference>
<comment type="pathway">
    <text evidence="1">Cofactor biosynthesis; thiamine diphosphate biosynthesis.</text>
</comment>